<dbReference type="GO" id="GO:0046872">
    <property type="term" value="F:metal ion binding"/>
    <property type="evidence" value="ECO:0007669"/>
    <property type="project" value="InterPro"/>
</dbReference>
<dbReference type="AlphaFoldDB" id="I3RAS5"/>
<dbReference type="PROSITE" id="PS50975">
    <property type="entry name" value="ATP_GRASP"/>
    <property type="match status" value="1"/>
</dbReference>
<evidence type="ECO:0000313" key="8">
    <source>
        <dbReference type="Proteomes" id="UP000027075"/>
    </source>
</evidence>
<dbReference type="InterPro" id="IPR011761">
    <property type="entry name" value="ATP-grasp"/>
</dbReference>
<dbReference type="KEGG" id="hme:HFX_6212"/>
<dbReference type="Proteomes" id="UP000299011">
    <property type="component" value="Plasmid pHME505"/>
</dbReference>
<dbReference type="Proteomes" id="UP000006469">
    <property type="component" value="Plasmid pHM500"/>
</dbReference>
<dbReference type="HOGENOM" id="CLU_034084_2_1_2"/>
<keyword evidence="5" id="KW-0436">Ligase</keyword>
<dbReference type="EMBL" id="CP001871">
    <property type="protein sequence ID" value="AFK21335.1"/>
    <property type="molecule type" value="Genomic_DNA"/>
</dbReference>
<dbReference type="GeneID" id="40158114"/>
<keyword evidence="4" id="KW-0614">Plasmid</keyword>
<evidence type="ECO:0000259" key="3">
    <source>
        <dbReference type="PROSITE" id="PS50975"/>
    </source>
</evidence>
<evidence type="ECO:0000313" key="4">
    <source>
        <dbReference type="EMBL" id="AFK21335.1"/>
    </source>
</evidence>
<protein>
    <submittedName>
        <fullName evidence="6">ATP-grasp domain-containing protein</fullName>
    </submittedName>
    <submittedName>
        <fullName evidence="4">ATP-grasp protein-like protein</fullName>
    </submittedName>
    <submittedName>
        <fullName evidence="5">Carboxylate--amine ligase</fullName>
    </submittedName>
</protein>
<dbReference type="Proteomes" id="UP000027075">
    <property type="component" value="Plasmid HMPLAS1"/>
</dbReference>
<dbReference type="Gene3D" id="3.40.50.20">
    <property type="match status" value="1"/>
</dbReference>
<evidence type="ECO:0000313" key="7">
    <source>
        <dbReference type="Proteomes" id="UP000006469"/>
    </source>
</evidence>
<reference evidence="4 7" key="2">
    <citation type="journal article" date="2012" name="J. Bacteriol.">
        <title>Complete genome sequence of the metabolically versatile halophilic archaeon Haloferax mediterranei, a poly(3-hydroxybutyrate-co-3-hydroxyvalerate) producer.</title>
        <authorList>
            <person name="Han J."/>
            <person name="Zhang F."/>
            <person name="Hou J."/>
            <person name="Liu X."/>
            <person name="Li M."/>
            <person name="Liu H."/>
            <person name="Cai L."/>
            <person name="Zhang B."/>
            <person name="Chen Y."/>
            <person name="Zhou J."/>
            <person name="Hu S."/>
            <person name="Xiang H."/>
        </authorList>
    </citation>
    <scope>NUCLEOTIDE SEQUENCE [LARGE SCALE GENOMIC DNA]</scope>
    <source>
        <strain evidence="7">ATCC 33500 / DSM 1411 / JCM 8866 / NBRC 14739 / NCIMB 2177 / R-4</strain>
        <strain evidence="4">CGMCC 1.2087</strain>
        <plasmid evidence="7">pHM500</plasmid>
    </source>
</reference>
<evidence type="ECO:0000256" key="2">
    <source>
        <dbReference type="SAM" id="MobiDB-lite"/>
    </source>
</evidence>
<reference evidence="4" key="4">
    <citation type="submission" date="2014-05" db="EMBL/GenBank/DDBJ databases">
        <authorList>
            <person name="Wang L."/>
            <person name="Yang H."/>
            <person name="Xiang H."/>
        </authorList>
    </citation>
    <scope>NUCLEOTIDE SEQUENCE</scope>
    <source>
        <strain evidence="4">CGMCC 1.2087</strain>
        <plasmid evidence="4">pHM500</plasmid>
    </source>
</reference>
<dbReference type="RefSeq" id="WP_014732792.1">
    <property type="nucleotide sequence ID" value="NC_017944.1"/>
</dbReference>
<keyword evidence="1" id="KW-0067">ATP-binding</keyword>
<gene>
    <name evidence="4" type="ordered locus">HFX_6212</name>
    <name evidence="5" type="ORF">BM92_16895</name>
    <name evidence="6" type="ORF">E6P09_16815</name>
</gene>
<feature type="compositionally biased region" description="Basic and acidic residues" evidence="2">
    <location>
        <begin position="401"/>
        <end position="417"/>
    </location>
</feature>
<geneLocation type="plasmid" evidence="5 8">
    <name>HMPLAS1</name>
</geneLocation>
<keyword evidence="1" id="KW-0547">Nucleotide-binding</keyword>
<evidence type="ECO:0000313" key="9">
    <source>
        <dbReference type="Proteomes" id="UP000299011"/>
    </source>
</evidence>
<dbReference type="Gene3D" id="3.30.470.20">
    <property type="entry name" value="ATP-grasp fold, B domain"/>
    <property type="match status" value="1"/>
</dbReference>
<name>I3RAS5_HALMT</name>
<feature type="region of interest" description="Disordered" evidence="2">
    <location>
        <begin position="398"/>
        <end position="431"/>
    </location>
</feature>
<evidence type="ECO:0000313" key="5">
    <source>
        <dbReference type="EMBL" id="AHZ24579.1"/>
    </source>
</evidence>
<dbReference type="OrthoDB" id="11959at2157"/>
<dbReference type="GO" id="GO:0005524">
    <property type="term" value="F:ATP binding"/>
    <property type="evidence" value="ECO:0007669"/>
    <property type="project" value="UniProtKB-UniRule"/>
</dbReference>
<reference evidence="5 8" key="3">
    <citation type="submission" date="2014-04" db="EMBL/GenBank/DDBJ databases">
        <title>Transcriptional profiles of Haloferax mediterranei on the basis of nitrogen availability.</title>
        <authorList>
            <person name="Bautista V."/>
        </authorList>
    </citation>
    <scope>NUCLEOTIDE SEQUENCE [LARGE SCALE GENOMIC DNA]</scope>
    <source>
        <strain evidence="5">ATCC 33500</strain>
        <strain evidence="8">ATCC 33500 / DSM 1411 / JCM 8866 / NBRC 14739 / NCIMB 2177 / R-4</strain>
        <plasmid evidence="5">HMPLAS1</plasmid>
        <plasmid evidence="8">Plasmid HMPLAS1</plasmid>
    </source>
</reference>
<geneLocation type="plasmid" evidence="4 7">
    <name>pHM500</name>
</geneLocation>
<dbReference type="SUPFAM" id="SSF56059">
    <property type="entry name" value="Glutathione synthetase ATP-binding domain-like"/>
    <property type="match status" value="1"/>
</dbReference>
<organism evidence="4 7">
    <name type="scientific">Haloferax mediterranei (strain ATCC 33500 / DSM 1411 / JCM 8866 / NBRC 14739 / NCIMB 2177 / R-4)</name>
    <name type="common">Halobacterium mediterranei</name>
    <dbReference type="NCBI Taxonomy" id="523841"/>
    <lineage>
        <taxon>Archaea</taxon>
        <taxon>Methanobacteriati</taxon>
        <taxon>Methanobacteriota</taxon>
        <taxon>Stenosarchaea group</taxon>
        <taxon>Halobacteria</taxon>
        <taxon>Halobacteriales</taxon>
        <taxon>Haloferacaceae</taxon>
        <taxon>Haloferax</taxon>
    </lineage>
</organism>
<dbReference type="EMBL" id="CP039140">
    <property type="protein sequence ID" value="QCQ76975.1"/>
    <property type="molecule type" value="Genomic_DNA"/>
</dbReference>
<evidence type="ECO:0000313" key="6">
    <source>
        <dbReference type="EMBL" id="QCQ76975.1"/>
    </source>
</evidence>
<proteinExistence type="predicted"/>
<geneLocation type="plasmid" evidence="6 9">
    <name>pHME505</name>
</geneLocation>
<feature type="domain" description="ATP-grasp" evidence="3">
    <location>
        <begin position="122"/>
        <end position="315"/>
    </location>
</feature>
<reference evidence="6 9" key="5">
    <citation type="submission" date="2019-04" db="EMBL/GenBank/DDBJ databases">
        <title>Methylomes of two halophilic Archaea, Haloarcula marismortui and Haloferax mediterranei.</title>
        <authorList>
            <person name="DasSarma S."/>
            <person name="DasSarma P."/>
            <person name="DasSarma S."/>
            <person name="Fomenkov A."/>
            <person name="Vincze T."/>
            <person name="Anton B.P."/>
            <person name="Roberts R.J."/>
        </authorList>
    </citation>
    <scope>NUCLEOTIDE SEQUENCE [LARGE SCALE GENOMIC DNA]</scope>
    <source>
        <strain evidence="6">ATCC 33500</strain>
        <strain evidence="9">ATCC 33500 / DSM 1411 / JCM 8866 / NBRC 14739 / NCIMB 2177 / R-4</strain>
        <plasmid evidence="6 9">pHME505</plasmid>
    </source>
</reference>
<sequence>MVRRERSHNSILIPSGNYICMRSPGERGVYTIHASEHDNVPAASSRFCDELVRIPGPRDGLVAYKDALVGIAARPDVRTIIPTRPEDGYVFSKYLDEFEQYVTLIVPEFEMLRRVHDRKLLYEAAQEANVPMPRTRLFSKVEEFDKPSIVKPRYNVVAEEYVDSYDPSDYDIIKSVRHLRPGDRPEPDAIYAEMKHDPIVQDYVPTEGKYMFAALYDHGEPVATFQHRQIRGNSYTGGGGVYRKSVYIPELETVARKLLSHLEWHGLACIEYLKDAETGEFKLIEINPRMWQSLPSTVRAGADFPYYYWLLATGQKDRIEPDYELDIGTHYLWGELGYIMSVVSDDSPLVERPSLPKTVLEVLVSIYREPRFDLARIDDPVPFARYVWHALFERGSSGEGEVERGNVDRGEQTEERATNVTLTPGFNLRGR</sequence>
<dbReference type="GO" id="GO:0016874">
    <property type="term" value="F:ligase activity"/>
    <property type="evidence" value="ECO:0007669"/>
    <property type="project" value="UniProtKB-KW"/>
</dbReference>
<dbReference type="EMBL" id="CP007554">
    <property type="protein sequence ID" value="AHZ24579.1"/>
    <property type="molecule type" value="Genomic_DNA"/>
</dbReference>
<accession>I3RAS5</accession>
<reference evidence="4" key="1">
    <citation type="journal article" date="2012" name="Appl. Environ. Microbiol.">
        <title>Identification of the haloarchaeal phasin (PhaP) that functions in polyhydroxyalkanoate accumulation and granule formation in Haloferax mediterranei.</title>
        <authorList>
            <person name="Cai S."/>
            <person name="Cai L."/>
            <person name="Liu H."/>
            <person name="Liu X."/>
            <person name="Han J."/>
            <person name="Zhou J."/>
            <person name="Xiang H."/>
        </authorList>
    </citation>
    <scope>NUCLEOTIDE SEQUENCE</scope>
    <source>
        <strain evidence="4">CGMCC 1.2087</strain>
    </source>
</reference>
<evidence type="ECO:0000256" key="1">
    <source>
        <dbReference type="PROSITE-ProRule" id="PRU00409"/>
    </source>
</evidence>